<dbReference type="AlphaFoldDB" id="A0A1G9V098"/>
<keyword evidence="3" id="KW-1185">Reference proteome</keyword>
<dbReference type="SUPFAM" id="SSF51735">
    <property type="entry name" value="NAD(P)-binding Rossmann-fold domains"/>
    <property type="match status" value="1"/>
</dbReference>
<sequence>MPVLESDLTVAVTGPTGTFGSGLVPLLQADDRVARIVGIARRPFDPAERGWTKMEYRRGDVRDPAALGEAFAGADVVVHLAFLITGNASRGTTREINVDGTLNVFRAAAAAGARRFVYASSVAAYGWHPDNPEPIPEDWPVRPATRLFYGQEKAELEQLLDAEAATTPDLALYLLRPPVVLGPHAVGAKDVLPGPLAPIGRALFSRPRRLPLPVPVLAPELRFQFIHEDDVGSALQLCVVGAGPAGAYNIAGDGVLTTADVLREFGALPLPVPAAPAELAARAVTRVPFLPPVAEWVEAFTRPVIMDTAKAKSQLGWRPHFTGWEALRATLA</sequence>
<accession>A0A1G9V098</accession>
<dbReference type="STRING" id="1137991.SAMN05660642_03026"/>
<dbReference type="Gene3D" id="3.40.50.720">
    <property type="entry name" value="NAD(P)-binding Rossmann-like Domain"/>
    <property type="match status" value="1"/>
</dbReference>
<dbReference type="OrthoDB" id="9795501at2"/>
<evidence type="ECO:0000313" key="3">
    <source>
        <dbReference type="Proteomes" id="UP000198680"/>
    </source>
</evidence>
<name>A0A1G9V098_9ACTN</name>
<dbReference type="InterPro" id="IPR050177">
    <property type="entry name" value="Lipid_A_modif_metabolic_enz"/>
</dbReference>
<organism evidence="2 3">
    <name type="scientific">Geodermatophilus siccatus</name>
    <dbReference type="NCBI Taxonomy" id="1137991"/>
    <lineage>
        <taxon>Bacteria</taxon>
        <taxon>Bacillati</taxon>
        <taxon>Actinomycetota</taxon>
        <taxon>Actinomycetes</taxon>
        <taxon>Geodermatophilales</taxon>
        <taxon>Geodermatophilaceae</taxon>
        <taxon>Geodermatophilus</taxon>
    </lineage>
</organism>
<dbReference type="InterPro" id="IPR036291">
    <property type="entry name" value="NAD(P)-bd_dom_sf"/>
</dbReference>
<evidence type="ECO:0000313" key="2">
    <source>
        <dbReference type="EMBL" id="SDM65539.1"/>
    </source>
</evidence>
<dbReference type="Pfam" id="PF01370">
    <property type="entry name" value="Epimerase"/>
    <property type="match status" value="1"/>
</dbReference>
<feature type="domain" description="NAD-dependent epimerase/dehydratase" evidence="1">
    <location>
        <begin position="10"/>
        <end position="250"/>
    </location>
</feature>
<protein>
    <submittedName>
        <fullName evidence="2">Nucleoside-diphosphate-sugar epimerase</fullName>
    </submittedName>
</protein>
<evidence type="ECO:0000259" key="1">
    <source>
        <dbReference type="Pfam" id="PF01370"/>
    </source>
</evidence>
<dbReference type="RefSeq" id="WP_091219794.1">
    <property type="nucleotide sequence ID" value="NZ_FNHE01000007.1"/>
</dbReference>
<dbReference type="Proteomes" id="UP000198680">
    <property type="component" value="Unassembled WGS sequence"/>
</dbReference>
<reference evidence="3" key="1">
    <citation type="submission" date="2016-10" db="EMBL/GenBank/DDBJ databases">
        <authorList>
            <person name="Varghese N."/>
            <person name="Submissions S."/>
        </authorList>
    </citation>
    <scope>NUCLEOTIDE SEQUENCE [LARGE SCALE GENOMIC DNA]</scope>
    <source>
        <strain evidence="3">DSM 45419</strain>
    </source>
</reference>
<dbReference type="InterPro" id="IPR001509">
    <property type="entry name" value="Epimerase_deHydtase"/>
</dbReference>
<gene>
    <name evidence="2" type="ORF">SAMN05660642_03026</name>
</gene>
<proteinExistence type="predicted"/>
<dbReference type="PANTHER" id="PTHR43245">
    <property type="entry name" value="BIFUNCTIONAL POLYMYXIN RESISTANCE PROTEIN ARNA"/>
    <property type="match status" value="1"/>
</dbReference>
<dbReference type="EMBL" id="FNHE01000007">
    <property type="protein sequence ID" value="SDM65539.1"/>
    <property type="molecule type" value="Genomic_DNA"/>
</dbReference>